<evidence type="ECO:0000256" key="1">
    <source>
        <dbReference type="SAM" id="MobiDB-lite"/>
    </source>
</evidence>
<feature type="compositionally biased region" description="Basic and acidic residues" evidence="1">
    <location>
        <begin position="221"/>
        <end position="257"/>
    </location>
</feature>
<protein>
    <submittedName>
        <fullName evidence="2">Uncharacterized protein</fullName>
    </submittedName>
</protein>
<comment type="caution">
    <text evidence="2">The sequence shown here is derived from an EMBL/GenBank/DDBJ whole genome shotgun (WGS) entry which is preliminary data.</text>
</comment>
<feature type="region of interest" description="Disordered" evidence="1">
    <location>
        <begin position="221"/>
        <end position="262"/>
    </location>
</feature>
<gene>
    <name evidence="2" type="ORF">HHI36_010459</name>
</gene>
<feature type="region of interest" description="Disordered" evidence="1">
    <location>
        <begin position="290"/>
        <end position="337"/>
    </location>
</feature>
<sequence length="451" mass="51970">MKIDSMDQSYLYNSLKSGKHDQTTHQKDHNLPQPNIAKEKNISLKTDLFSNTTASNTFQPKLTLKSLGLNEIINCDESSNSKSDLVSVVDCDKLLPVSVQKPLISMNLYKNSNHVLKKFPVILKKVNPKEVPAEVKNAHKLLRTAQLKVVSANTNKLHLQKKRSLSELKENPFDGVNISNVVSLCKEKEKSACSNESDIKKIKTEMNVNISQIKDISEKTKITDAKKTESEMKISKPESNERKSGENALEQKTEMKNKQYSKQPLILNRQLFKKPISHKVPLKISTKKIKNLDQKQIPPQIKKRKSPLGINPTSSRSRKSVHRSSKDTQILRTQNSREDRMDDLNFLNDKFDSENDCLEDLQLNNIEELRQLWELVLELYRYNSAMINQLHVRRRRYSFSIQKLERYLTQKMGLGVEEQSLEEHMVLAQEQEILPVENDATKPIDKENKEE</sequence>
<evidence type="ECO:0000313" key="3">
    <source>
        <dbReference type="Proteomes" id="UP001516400"/>
    </source>
</evidence>
<organism evidence="2 3">
    <name type="scientific">Cryptolaemus montrouzieri</name>
    <dbReference type="NCBI Taxonomy" id="559131"/>
    <lineage>
        <taxon>Eukaryota</taxon>
        <taxon>Metazoa</taxon>
        <taxon>Ecdysozoa</taxon>
        <taxon>Arthropoda</taxon>
        <taxon>Hexapoda</taxon>
        <taxon>Insecta</taxon>
        <taxon>Pterygota</taxon>
        <taxon>Neoptera</taxon>
        <taxon>Endopterygota</taxon>
        <taxon>Coleoptera</taxon>
        <taxon>Polyphaga</taxon>
        <taxon>Cucujiformia</taxon>
        <taxon>Coccinelloidea</taxon>
        <taxon>Coccinellidae</taxon>
        <taxon>Scymninae</taxon>
        <taxon>Scymnini</taxon>
        <taxon>Cryptolaemus</taxon>
    </lineage>
</organism>
<accession>A0ABD2MIV2</accession>
<dbReference type="AlphaFoldDB" id="A0ABD2MIV2"/>
<proteinExistence type="predicted"/>
<dbReference type="EMBL" id="JABFTP020000001">
    <property type="protein sequence ID" value="KAL3266279.1"/>
    <property type="molecule type" value="Genomic_DNA"/>
</dbReference>
<name>A0ABD2MIV2_9CUCU</name>
<evidence type="ECO:0000313" key="2">
    <source>
        <dbReference type="EMBL" id="KAL3266279.1"/>
    </source>
</evidence>
<keyword evidence="3" id="KW-1185">Reference proteome</keyword>
<reference evidence="2 3" key="1">
    <citation type="journal article" date="2021" name="BMC Biol.">
        <title>Horizontally acquired antibacterial genes associated with adaptive radiation of ladybird beetles.</title>
        <authorList>
            <person name="Li H.S."/>
            <person name="Tang X.F."/>
            <person name="Huang Y.H."/>
            <person name="Xu Z.Y."/>
            <person name="Chen M.L."/>
            <person name="Du X.Y."/>
            <person name="Qiu B.Y."/>
            <person name="Chen P.T."/>
            <person name="Zhang W."/>
            <person name="Slipinski A."/>
            <person name="Escalona H.E."/>
            <person name="Waterhouse R.M."/>
            <person name="Zwick A."/>
            <person name="Pang H."/>
        </authorList>
    </citation>
    <scope>NUCLEOTIDE SEQUENCE [LARGE SCALE GENOMIC DNA]</scope>
    <source>
        <strain evidence="2">SYSU2018</strain>
    </source>
</reference>
<dbReference type="Proteomes" id="UP001516400">
    <property type="component" value="Unassembled WGS sequence"/>
</dbReference>